<accession>A0A345P3W8</accession>
<reference evidence="1 2" key="1">
    <citation type="submission" date="2018-07" db="EMBL/GenBank/DDBJ databases">
        <title>Genome sequencing of Moraxellaceae gen. HYN0046.</title>
        <authorList>
            <person name="Kim M."/>
            <person name="Yi H."/>
        </authorList>
    </citation>
    <scope>NUCLEOTIDE SEQUENCE [LARGE SCALE GENOMIC DNA]</scope>
    <source>
        <strain evidence="1 2">HYN0046</strain>
    </source>
</reference>
<dbReference type="Pfam" id="PF05159">
    <property type="entry name" value="Capsule_synth"/>
    <property type="match status" value="1"/>
</dbReference>
<dbReference type="InterPro" id="IPR007833">
    <property type="entry name" value="Capsule_polysaccharide_synth"/>
</dbReference>
<dbReference type="KEGG" id="mbah:HYN46_03300"/>
<name>A0A345P3W8_9GAMM</name>
<dbReference type="GO" id="GO:0016740">
    <property type="term" value="F:transferase activity"/>
    <property type="evidence" value="ECO:0007669"/>
    <property type="project" value="UniProtKB-KW"/>
</dbReference>
<gene>
    <name evidence="1" type="ORF">HYN46_03300</name>
</gene>
<sequence>MCHDSDEILYAFGFSPWKRPLVRRFLNQHVAFVYWSWQVPSDATLVLWGNRPIPDGISSSVKIIRLEDGFLRSVGLGADLTKPLSWVIDRTGIYYDPTQPSDIENILNTTVFDGRLISRARHLSEKLITAGLTKYNVSGKLWQKPNTARQIILVVGQVESDASIQFGANDIRSNLSLLTTVRQANPDAFIIYKPHPDVVAGLRTQGRLNAGELCNEVVVDVSMDHLLAQVDEVHVITSLAGFEALLRGKVVFCYGQPFYAGWGLTIDRQSHPRRIRQLTLDELIAGTLILYPTYVSRKTHQQISVEEALEELIYWRNEQKTIPPFVRRLLRFLLRRK</sequence>
<evidence type="ECO:0000313" key="1">
    <source>
        <dbReference type="EMBL" id="AXI01977.1"/>
    </source>
</evidence>
<keyword evidence="1" id="KW-0808">Transferase</keyword>
<proteinExistence type="predicted"/>
<dbReference type="AlphaFoldDB" id="A0A345P3W8"/>
<dbReference type="OrthoDB" id="543755at2"/>
<dbReference type="GO" id="GO:0000271">
    <property type="term" value="P:polysaccharide biosynthetic process"/>
    <property type="evidence" value="ECO:0007669"/>
    <property type="project" value="InterPro"/>
</dbReference>
<dbReference type="CDD" id="cd16439">
    <property type="entry name" value="beta_Kdo_transferase_KpsC_2"/>
    <property type="match status" value="1"/>
</dbReference>
<dbReference type="GO" id="GO:0015774">
    <property type="term" value="P:polysaccharide transport"/>
    <property type="evidence" value="ECO:0007669"/>
    <property type="project" value="InterPro"/>
</dbReference>
<keyword evidence="2" id="KW-1185">Reference proteome</keyword>
<organism evidence="1 2">
    <name type="scientific">Aquirhabdus parva</name>
    <dbReference type="NCBI Taxonomy" id="2283318"/>
    <lineage>
        <taxon>Bacteria</taxon>
        <taxon>Pseudomonadati</taxon>
        <taxon>Pseudomonadota</taxon>
        <taxon>Gammaproteobacteria</taxon>
        <taxon>Moraxellales</taxon>
        <taxon>Moraxellaceae</taxon>
        <taxon>Aquirhabdus</taxon>
    </lineage>
</organism>
<evidence type="ECO:0000313" key="2">
    <source>
        <dbReference type="Proteomes" id="UP000253940"/>
    </source>
</evidence>
<dbReference type="Proteomes" id="UP000253940">
    <property type="component" value="Chromosome"/>
</dbReference>
<protein>
    <submittedName>
        <fullName evidence="1">Beta-3-deoxy-D-manno-oct-2-ulosonic acid transferase</fullName>
    </submittedName>
</protein>
<dbReference type="EMBL" id="CP031222">
    <property type="protein sequence ID" value="AXI01977.1"/>
    <property type="molecule type" value="Genomic_DNA"/>
</dbReference>